<comment type="caution">
    <text evidence="1">The sequence shown here is derived from an EMBL/GenBank/DDBJ whole genome shotgun (WGS) entry which is preliminary data.</text>
</comment>
<evidence type="ECO:0000313" key="2">
    <source>
        <dbReference type="Proteomes" id="UP000649617"/>
    </source>
</evidence>
<dbReference type="EMBL" id="CAJNIZ010029813">
    <property type="protein sequence ID" value="CAE7518935.1"/>
    <property type="molecule type" value="Genomic_DNA"/>
</dbReference>
<sequence>LLQRFWLRRGGIPAFLGSKLPRGAAKNRIVLESSFGSGFLKHVDASQARESAFFAFYSFTEADADSRKRIRPLIEGFGVILLSFWESFDWVNNMQYLKAWMDDRLLSTHNVLSWSVASKTWLENFPLGYYFLAVRKDVGELRCDPELNCGPSTVVPQLTSRHLYDAIRTSSRRQRGNASVASNVPVKMMRK</sequence>
<feature type="non-terminal residue" evidence="1">
    <location>
        <position position="1"/>
    </location>
</feature>
<keyword evidence="2" id="KW-1185">Reference proteome</keyword>
<dbReference type="OrthoDB" id="410213at2759"/>
<gene>
    <name evidence="1" type="ORF">SPIL2461_LOCUS13571</name>
</gene>
<proteinExistence type="predicted"/>
<accession>A0A812TEP6</accession>
<organism evidence="1 2">
    <name type="scientific">Symbiodinium pilosum</name>
    <name type="common">Dinoflagellate</name>
    <dbReference type="NCBI Taxonomy" id="2952"/>
    <lineage>
        <taxon>Eukaryota</taxon>
        <taxon>Sar</taxon>
        <taxon>Alveolata</taxon>
        <taxon>Dinophyceae</taxon>
        <taxon>Suessiales</taxon>
        <taxon>Symbiodiniaceae</taxon>
        <taxon>Symbiodinium</taxon>
    </lineage>
</organism>
<name>A0A812TEP6_SYMPI</name>
<dbReference type="AlphaFoldDB" id="A0A812TEP6"/>
<dbReference type="Proteomes" id="UP000649617">
    <property type="component" value="Unassembled WGS sequence"/>
</dbReference>
<protein>
    <submittedName>
        <fullName evidence="1">Uncharacterized protein</fullName>
    </submittedName>
</protein>
<reference evidence="1" key="1">
    <citation type="submission" date="2021-02" db="EMBL/GenBank/DDBJ databases">
        <authorList>
            <person name="Dougan E. K."/>
            <person name="Rhodes N."/>
            <person name="Thang M."/>
            <person name="Chan C."/>
        </authorList>
    </citation>
    <scope>NUCLEOTIDE SEQUENCE</scope>
</reference>
<evidence type="ECO:0000313" key="1">
    <source>
        <dbReference type="EMBL" id="CAE7518935.1"/>
    </source>
</evidence>
<feature type="non-terminal residue" evidence="1">
    <location>
        <position position="191"/>
    </location>
</feature>